<dbReference type="RefSeq" id="WP_114187243.1">
    <property type="nucleotide sequence ID" value="NZ_BJYU01000055.1"/>
</dbReference>
<evidence type="ECO:0000259" key="1">
    <source>
        <dbReference type="Pfam" id="PF03446"/>
    </source>
</evidence>
<dbReference type="Gene3D" id="1.10.1040.10">
    <property type="entry name" value="N-(1-d-carboxylethyl)-l-norvaline Dehydrogenase, domain 2"/>
    <property type="match status" value="1"/>
</dbReference>
<dbReference type="PANTHER" id="PTHR43580">
    <property type="entry name" value="OXIDOREDUCTASE GLYR1-RELATED"/>
    <property type="match status" value="1"/>
</dbReference>
<sequence length="293" mass="30820">MKIAIIGFGEAGQSISRGLAPSASQVTAYDLRFQGADRAKLLQQAQDDGVLTQDRLVDAVAGADVILSTVVANVALKVGTDVADVLSPGQAFVDLNSVSPRTKQAISQKIANSGADFVEGAVMARVGADGHKTPILLAGPKATSLAGRLNGIGMNTEAVGETIGQASASKMLRSIMAKGISALLLECLIAAHRYNIVDRILDSIGTSFPGIDWDKTSTYYLGRIALHGTRMGAEMKEVADTLSDVDIDPILALAIGERIAWGGKHLAGIDWPDDKPGDREEILAALERRLRAH</sequence>
<organism evidence="3 4">
    <name type="scientific">Microvirga aerophila</name>
    <dbReference type="NCBI Taxonomy" id="670291"/>
    <lineage>
        <taxon>Bacteria</taxon>
        <taxon>Pseudomonadati</taxon>
        <taxon>Pseudomonadota</taxon>
        <taxon>Alphaproteobacteria</taxon>
        <taxon>Hyphomicrobiales</taxon>
        <taxon>Methylobacteriaceae</taxon>
        <taxon>Microvirga</taxon>
    </lineage>
</organism>
<feature type="domain" description="6-phosphogluconate dehydrogenase NADP-binding" evidence="1">
    <location>
        <begin position="2"/>
        <end position="122"/>
    </location>
</feature>
<dbReference type="InterPro" id="IPR008927">
    <property type="entry name" value="6-PGluconate_DH-like_C_sf"/>
</dbReference>
<dbReference type="InterPro" id="IPR015814">
    <property type="entry name" value="Pgluconate_DH_NAD-bd_C"/>
</dbReference>
<dbReference type="PANTHER" id="PTHR43580:SF2">
    <property type="entry name" value="CYTOKINE-LIKE NUCLEAR FACTOR N-PAC"/>
    <property type="match status" value="1"/>
</dbReference>
<dbReference type="SUPFAM" id="SSF51735">
    <property type="entry name" value="NAD(P)-binding Rossmann-fold domains"/>
    <property type="match status" value="1"/>
</dbReference>
<dbReference type="InterPro" id="IPR006115">
    <property type="entry name" value="6PGDH_NADP-bd"/>
</dbReference>
<dbReference type="AlphaFoldDB" id="A0A512BVZ2"/>
<accession>A0A512BVZ2</accession>
<evidence type="ECO:0000313" key="4">
    <source>
        <dbReference type="Proteomes" id="UP000321085"/>
    </source>
</evidence>
<keyword evidence="4" id="KW-1185">Reference proteome</keyword>
<dbReference type="Gene3D" id="3.40.50.720">
    <property type="entry name" value="NAD(P)-binding Rossmann-like Domain"/>
    <property type="match status" value="1"/>
</dbReference>
<protein>
    <submittedName>
        <fullName evidence="3">6-phosphogluconate dehydrogenase</fullName>
    </submittedName>
</protein>
<dbReference type="InterPro" id="IPR036291">
    <property type="entry name" value="NAD(P)-bd_dom_sf"/>
</dbReference>
<dbReference type="SUPFAM" id="SSF48179">
    <property type="entry name" value="6-phosphogluconate dehydrogenase C-terminal domain-like"/>
    <property type="match status" value="1"/>
</dbReference>
<dbReference type="Proteomes" id="UP000321085">
    <property type="component" value="Unassembled WGS sequence"/>
</dbReference>
<evidence type="ECO:0000313" key="3">
    <source>
        <dbReference type="EMBL" id="GEO16128.1"/>
    </source>
</evidence>
<name>A0A512BVZ2_9HYPH</name>
<reference evidence="3 4" key="1">
    <citation type="submission" date="2019-07" db="EMBL/GenBank/DDBJ databases">
        <title>Whole genome shotgun sequence of Microvirga aerophila NBRC 106136.</title>
        <authorList>
            <person name="Hosoyama A."/>
            <person name="Uohara A."/>
            <person name="Ohji S."/>
            <person name="Ichikawa N."/>
        </authorList>
    </citation>
    <scope>NUCLEOTIDE SEQUENCE [LARGE SCALE GENOMIC DNA]</scope>
    <source>
        <strain evidence="3 4">NBRC 106136</strain>
    </source>
</reference>
<comment type="caution">
    <text evidence="3">The sequence shown here is derived from an EMBL/GenBank/DDBJ whole genome shotgun (WGS) entry which is preliminary data.</text>
</comment>
<dbReference type="Pfam" id="PF03446">
    <property type="entry name" value="NAD_binding_2"/>
    <property type="match status" value="1"/>
</dbReference>
<dbReference type="OrthoDB" id="4333at2"/>
<dbReference type="InterPro" id="IPR013328">
    <property type="entry name" value="6PGD_dom2"/>
</dbReference>
<dbReference type="InterPro" id="IPR051265">
    <property type="entry name" value="HIBADH-related_NP60_sf"/>
</dbReference>
<dbReference type="EMBL" id="BJYU01000055">
    <property type="protein sequence ID" value="GEO16128.1"/>
    <property type="molecule type" value="Genomic_DNA"/>
</dbReference>
<evidence type="ECO:0000259" key="2">
    <source>
        <dbReference type="Pfam" id="PF09130"/>
    </source>
</evidence>
<proteinExistence type="predicted"/>
<feature type="domain" description="Phosphogluconate dehydrogenase NAD-binding putative C-terminal" evidence="2">
    <location>
        <begin position="191"/>
        <end position="259"/>
    </location>
</feature>
<dbReference type="GO" id="GO:0050661">
    <property type="term" value="F:NADP binding"/>
    <property type="evidence" value="ECO:0007669"/>
    <property type="project" value="InterPro"/>
</dbReference>
<dbReference type="Pfam" id="PF09130">
    <property type="entry name" value="DUF1932"/>
    <property type="match status" value="1"/>
</dbReference>
<gene>
    <name evidence="3" type="ORF">MAE02_38240</name>
</gene>